<protein>
    <recommendedName>
        <fullName evidence="4">Bacterial lipoprotein (DUF940)</fullName>
    </recommendedName>
</protein>
<dbReference type="InterPro" id="IPR010344">
    <property type="entry name" value="YbjH"/>
</dbReference>
<dbReference type="STRING" id="1796497.GCE9029_01891"/>
<keyword evidence="3" id="KW-1185">Reference proteome</keyword>
<accession>A0A128F013</accession>
<feature type="chain" id="PRO_5007281844" description="Bacterial lipoprotein (DUF940)" evidence="1">
    <location>
        <begin position="24"/>
        <end position="723"/>
    </location>
</feature>
<proteinExistence type="predicted"/>
<name>A0A128F013_9GAMM</name>
<dbReference type="OrthoDB" id="19542at2"/>
<keyword evidence="1" id="KW-0732">Signal</keyword>
<evidence type="ECO:0000313" key="3">
    <source>
        <dbReference type="Proteomes" id="UP000071641"/>
    </source>
</evidence>
<sequence length="723" mass="80603">MCCSFFKLSTLSLAVMHAMPAVANDLDFTPFTPTQSDFGGVGLMQMPTGRVAPEGEFSLGVTMNDDYHHYHSSLQLMPWLEATIRYTQVPDRKYNNNPNFAPEDRAYTDKGIDVKLRLLEESYWIPETSIGLRDLGGTGLFDGEYIAASKHIGPFDFTAGIGWGYIGNRANLKGDTSLGDDCGRDTSYKGKGGSFDYGRWFTGCMSVFGGVEYQTPWEPLILKLEYDGNNYQSDTLVVKDVKEMPQDSPFNLGAVYKFGNWGDIRASYERGNTWTVGFTLKTNFNTLAQNWVDTPTPAYNGAQGKSVEDIDWDRVATDLETIAGYGDTKVYADDESITVVGSQSKYRNRDFAHEKAAMILTNTGSKASTYHLVEQQAKQTTIQTDIDAAAYRKVANQEYVGASVTETTTRVNPESARGMLQADTSKPWSVSVNPSLQQSIGGSEDFYLFNVGVTAGASYWLTDNIEFGGGVYVNLYDNYDKFKYDVPPDGTDLKRVRTLVRQYISDNTVRVSNLQLTAFDKFGDSFYVQAYGGYLETMFAGVGGEVLYRPLNSNWAFGLDMNYVAQRDPNSEFGIFTEEVHFDPITGRYYRVQTGTPTGHFTTYYRPEWSWFDDLLIKASVGQYLAEDKGVTLDVSKQFDSGVIAGAYMAKTNLSAEEFGEGSFNKGFYISIPFDIFTVKPSASRAVIGWTPLSRDGGQMLGRKYSLYSMTDGRYPNSEFTNR</sequence>
<evidence type="ECO:0000313" key="2">
    <source>
        <dbReference type="EMBL" id="CZF80158.1"/>
    </source>
</evidence>
<gene>
    <name evidence="2" type="ORF">GCE9029_01891</name>
</gene>
<dbReference type="Proteomes" id="UP000071641">
    <property type="component" value="Unassembled WGS sequence"/>
</dbReference>
<dbReference type="AlphaFoldDB" id="A0A128F013"/>
<feature type="signal peptide" evidence="1">
    <location>
        <begin position="1"/>
        <end position="23"/>
    </location>
</feature>
<organism evidence="2 3">
    <name type="scientific">Grimontia celer</name>
    <dbReference type="NCBI Taxonomy" id="1796497"/>
    <lineage>
        <taxon>Bacteria</taxon>
        <taxon>Pseudomonadati</taxon>
        <taxon>Pseudomonadota</taxon>
        <taxon>Gammaproteobacteria</taxon>
        <taxon>Vibrionales</taxon>
        <taxon>Vibrionaceae</taxon>
        <taxon>Grimontia</taxon>
    </lineage>
</organism>
<evidence type="ECO:0008006" key="4">
    <source>
        <dbReference type="Google" id="ProtNLM"/>
    </source>
</evidence>
<reference evidence="3" key="1">
    <citation type="submission" date="2016-02" db="EMBL/GenBank/DDBJ databases">
        <authorList>
            <person name="Rodrigo-Torres Lidia"/>
            <person name="Arahal R.David."/>
        </authorList>
    </citation>
    <scope>NUCLEOTIDE SEQUENCE [LARGE SCALE GENOMIC DNA]</scope>
    <source>
        <strain evidence="3">CECT 9029</strain>
    </source>
</reference>
<dbReference type="Pfam" id="PF06082">
    <property type="entry name" value="YjbH"/>
    <property type="match status" value="1"/>
</dbReference>
<evidence type="ECO:0000256" key="1">
    <source>
        <dbReference type="SAM" id="SignalP"/>
    </source>
</evidence>
<dbReference type="EMBL" id="FIZX01000001">
    <property type="protein sequence ID" value="CZF80158.1"/>
    <property type="molecule type" value="Genomic_DNA"/>
</dbReference>
<dbReference type="RefSeq" id="WP_062662897.1">
    <property type="nucleotide sequence ID" value="NZ_FIZX01000001.1"/>
</dbReference>